<evidence type="ECO:0000259" key="2">
    <source>
        <dbReference type="Pfam" id="PF17921"/>
    </source>
</evidence>
<name>A0A9D3WZU9_9SAUR</name>
<dbReference type="PANTHER" id="PTHR37984">
    <property type="entry name" value="PROTEIN CBG26694"/>
    <property type="match status" value="1"/>
</dbReference>
<feature type="domain" description="Integrase zinc-binding" evidence="2">
    <location>
        <begin position="67"/>
        <end position="108"/>
    </location>
</feature>
<reference evidence="3" key="1">
    <citation type="submission" date="2021-09" db="EMBL/GenBank/DDBJ databases">
        <title>The genome of Mauremys mutica provides insights into the evolution of semi-aquatic lifestyle.</title>
        <authorList>
            <person name="Gong S."/>
            <person name="Gao Y."/>
        </authorList>
    </citation>
    <scope>NUCLEOTIDE SEQUENCE</scope>
    <source>
        <strain evidence="3">MM-2020</strain>
        <tissue evidence="3">Muscle</tissue>
    </source>
</reference>
<dbReference type="InterPro" id="IPR012337">
    <property type="entry name" value="RNaseH-like_sf"/>
</dbReference>
<dbReference type="Gene3D" id="3.30.420.10">
    <property type="entry name" value="Ribonuclease H-like superfamily/Ribonuclease H"/>
    <property type="match status" value="1"/>
</dbReference>
<dbReference type="GO" id="GO:0003676">
    <property type="term" value="F:nucleic acid binding"/>
    <property type="evidence" value="ECO:0007669"/>
    <property type="project" value="InterPro"/>
</dbReference>
<dbReference type="SUPFAM" id="SSF53098">
    <property type="entry name" value="Ribonuclease H-like"/>
    <property type="match status" value="1"/>
</dbReference>
<protein>
    <recommendedName>
        <fullName evidence="1">Gypsy retrotransposon integrase-like protein 1</fullName>
    </recommendedName>
</protein>
<keyword evidence="4" id="KW-1185">Reference proteome</keyword>
<gene>
    <name evidence="3" type="ORF">KIL84_006700</name>
</gene>
<dbReference type="Pfam" id="PF17921">
    <property type="entry name" value="Integrase_H2C2"/>
    <property type="match status" value="1"/>
</dbReference>
<evidence type="ECO:0000313" key="3">
    <source>
        <dbReference type="EMBL" id="KAH1171082.1"/>
    </source>
</evidence>
<proteinExistence type="predicted"/>
<dbReference type="InterPro" id="IPR050951">
    <property type="entry name" value="Retrovirus_Pol_polyprotein"/>
</dbReference>
<dbReference type="InterPro" id="IPR036397">
    <property type="entry name" value="RNaseH_sf"/>
</dbReference>
<sequence length="278" mass="32287">MAGTSFEEKVAHVLAYKRSNTYPEGMNKTDRRNLRRFSANFSLEEGTLFYSAKERKVVVVHTMDQALQLFKQYHDSPQGGHVGKVKTRIALTSRYYWPGMTKDITGWYNLEMCKKWGIECIFTSPGHPLTNGFAHSTTKSIKRALRKFVDDTGSNWDEFLDGVLFSLRSHVHMTTKMSPFRLLYGFEARFPSEVSDDYTLPNFEEHDEQFYKEYCINSKMRKDADIALALSNIAKAAEKNRRYAQERRSKHREITFEAGDCYGTEYEKKNKKRKTAAT</sequence>
<dbReference type="EMBL" id="JAHDVG010000483">
    <property type="protein sequence ID" value="KAH1171082.1"/>
    <property type="molecule type" value="Genomic_DNA"/>
</dbReference>
<dbReference type="Gene3D" id="1.10.340.70">
    <property type="match status" value="1"/>
</dbReference>
<evidence type="ECO:0000256" key="1">
    <source>
        <dbReference type="ARBA" id="ARBA00039658"/>
    </source>
</evidence>
<accession>A0A9D3WZU9</accession>
<evidence type="ECO:0000313" key="4">
    <source>
        <dbReference type="Proteomes" id="UP000827986"/>
    </source>
</evidence>
<comment type="caution">
    <text evidence="3">The sequence shown here is derived from an EMBL/GenBank/DDBJ whole genome shotgun (WGS) entry which is preliminary data.</text>
</comment>
<dbReference type="Proteomes" id="UP000827986">
    <property type="component" value="Unassembled WGS sequence"/>
</dbReference>
<dbReference type="PANTHER" id="PTHR37984:SF5">
    <property type="entry name" value="PROTEIN NYNRIN-LIKE"/>
    <property type="match status" value="1"/>
</dbReference>
<organism evidence="3 4">
    <name type="scientific">Mauremys mutica</name>
    <name type="common">yellowpond turtle</name>
    <dbReference type="NCBI Taxonomy" id="74926"/>
    <lineage>
        <taxon>Eukaryota</taxon>
        <taxon>Metazoa</taxon>
        <taxon>Chordata</taxon>
        <taxon>Craniata</taxon>
        <taxon>Vertebrata</taxon>
        <taxon>Euteleostomi</taxon>
        <taxon>Archelosauria</taxon>
        <taxon>Testudinata</taxon>
        <taxon>Testudines</taxon>
        <taxon>Cryptodira</taxon>
        <taxon>Durocryptodira</taxon>
        <taxon>Testudinoidea</taxon>
        <taxon>Geoemydidae</taxon>
        <taxon>Geoemydinae</taxon>
        <taxon>Mauremys</taxon>
    </lineage>
</organism>
<dbReference type="AlphaFoldDB" id="A0A9D3WZU9"/>
<dbReference type="InterPro" id="IPR041588">
    <property type="entry name" value="Integrase_H2C2"/>
</dbReference>